<evidence type="ECO:0000256" key="1">
    <source>
        <dbReference type="SAM" id="MobiDB-lite"/>
    </source>
</evidence>
<dbReference type="AlphaFoldDB" id="A0A0C3PR58"/>
<evidence type="ECO:0000313" key="3">
    <source>
        <dbReference type="EMBL" id="KIO11521.1"/>
    </source>
</evidence>
<dbReference type="Pfam" id="PF00566">
    <property type="entry name" value="RabGAP-TBC"/>
    <property type="match status" value="1"/>
</dbReference>
<evidence type="ECO:0000259" key="2">
    <source>
        <dbReference type="PROSITE" id="PS50086"/>
    </source>
</evidence>
<dbReference type="EMBL" id="KN831949">
    <property type="protein sequence ID" value="KIO11521.1"/>
    <property type="molecule type" value="Genomic_DNA"/>
</dbReference>
<protein>
    <recommendedName>
        <fullName evidence="2">Rab-GAP TBC domain-containing protein</fullName>
    </recommendedName>
</protein>
<dbReference type="GO" id="GO:0031267">
    <property type="term" value="F:small GTPase binding"/>
    <property type="evidence" value="ECO:0007669"/>
    <property type="project" value="TreeGrafter"/>
</dbReference>
<accession>A0A0C3PR58</accession>
<dbReference type="PROSITE" id="PS50086">
    <property type="entry name" value="TBC_RABGAP"/>
    <property type="match status" value="1"/>
</dbReference>
<dbReference type="Gene3D" id="1.10.8.270">
    <property type="entry name" value="putative rabgap domain of human tbc1 domain family member 14 like domains"/>
    <property type="match status" value="1"/>
</dbReference>
<gene>
    <name evidence="3" type="ORF">M404DRAFT_126586</name>
</gene>
<reference evidence="4" key="2">
    <citation type="submission" date="2015-01" db="EMBL/GenBank/DDBJ databases">
        <title>Evolutionary Origins and Diversification of the Mycorrhizal Mutualists.</title>
        <authorList>
            <consortium name="DOE Joint Genome Institute"/>
            <consortium name="Mycorrhizal Genomics Consortium"/>
            <person name="Kohler A."/>
            <person name="Kuo A."/>
            <person name="Nagy L.G."/>
            <person name="Floudas D."/>
            <person name="Copeland A."/>
            <person name="Barry K.W."/>
            <person name="Cichocki N."/>
            <person name="Veneault-Fourrey C."/>
            <person name="LaButti K."/>
            <person name="Lindquist E.A."/>
            <person name="Lipzen A."/>
            <person name="Lundell T."/>
            <person name="Morin E."/>
            <person name="Murat C."/>
            <person name="Riley R."/>
            <person name="Ohm R."/>
            <person name="Sun H."/>
            <person name="Tunlid A."/>
            <person name="Henrissat B."/>
            <person name="Grigoriev I.V."/>
            <person name="Hibbett D.S."/>
            <person name="Martin F."/>
        </authorList>
    </citation>
    <scope>NUCLEOTIDE SEQUENCE [LARGE SCALE GENOMIC DNA]</scope>
    <source>
        <strain evidence="4">Marx 270</strain>
    </source>
</reference>
<organism evidence="3 4">
    <name type="scientific">Pisolithus tinctorius Marx 270</name>
    <dbReference type="NCBI Taxonomy" id="870435"/>
    <lineage>
        <taxon>Eukaryota</taxon>
        <taxon>Fungi</taxon>
        <taxon>Dikarya</taxon>
        <taxon>Basidiomycota</taxon>
        <taxon>Agaricomycotina</taxon>
        <taxon>Agaricomycetes</taxon>
        <taxon>Agaricomycetidae</taxon>
        <taxon>Boletales</taxon>
        <taxon>Sclerodermatineae</taxon>
        <taxon>Pisolithaceae</taxon>
        <taxon>Pisolithus</taxon>
    </lineage>
</organism>
<dbReference type="Proteomes" id="UP000054217">
    <property type="component" value="Unassembled WGS sequence"/>
</dbReference>
<feature type="region of interest" description="Disordered" evidence="1">
    <location>
        <begin position="21"/>
        <end position="72"/>
    </location>
</feature>
<reference evidence="3 4" key="1">
    <citation type="submission" date="2014-04" db="EMBL/GenBank/DDBJ databases">
        <authorList>
            <consortium name="DOE Joint Genome Institute"/>
            <person name="Kuo A."/>
            <person name="Kohler A."/>
            <person name="Costa M.D."/>
            <person name="Nagy L.G."/>
            <person name="Floudas D."/>
            <person name="Copeland A."/>
            <person name="Barry K.W."/>
            <person name="Cichocki N."/>
            <person name="Veneault-Fourrey C."/>
            <person name="LaButti K."/>
            <person name="Lindquist E.A."/>
            <person name="Lipzen A."/>
            <person name="Lundell T."/>
            <person name="Morin E."/>
            <person name="Murat C."/>
            <person name="Sun H."/>
            <person name="Tunlid A."/>
            <person name="Henrissat B."/>
            <person name="Grigoriev I.V."/>
            <person name="Hibbett D.S."/>
            <person name="Martin F."/>
            <person name="Nordberg H.P."/>
            <person name="Cantor M.N."/>
            <person name="Hua S.X."/>
        </authorList>
    </citation>
    <scope>NUCLEOTIDE SEQUENCE [LARGE SCALE GENOMIC DNA]</scope>
    <source>
        <strain evidence="3 4">Marx 270</strain>
    </source>
</reference>
<dbReference type="OrthoDB" id="159449at2759"/>
<name>A0A0C3PR58_PISTI</name>
<dbReference type="InterPro" id="IPR035969">
    <property type="entry name" value="Rab-GAP_TBC_sf"/>
</dbReference>
<feature type="domain" description="Rab-GAP TBC" evidence="2">
    <location>
        <begin position="104"/>
        <end position="286"/>
    </location>
</feature>
<sequence length="385" mass="42499">MDFELVKPSIPIISGRASQDSVVGQELRLDPGSPGLLGDTASTHSGAPRSPLAANEQASGGATDTQAAADAHRQREVRWMALMPTVPPSQARKNKKVKRLLQDGVPSSLRYLVWCHLTDSKARALPGVYNKLGKRPRVPAFTEIENDSVICFPDQPQLHNTHGPIVSLLQAYLSMVPDIQYSSALTSIVGHLLLLAPEEDAFWIFASIMDAHLRSYFSTSTIQIEVDAALLSKAVEVNDPAVHKKLYVSLQMAPASITRPWFSGLFVGTLPVDHLHRIWDIFLYEGMPFLFRVGLAVIHCVRHLLLQATSEESALENLSRPPLACLPSSADELLSLCFSMKLRDDDVRKQRVKMEAQVKRQAQARTHPTNGMPNRQTTSISLPRP</sequence>
<dbReference type="PANTHER" id="PTHR47219">
    <property type="entry name" value="RAB GTPASE-ACTIVATING PROTEIN 1-LIKE"/>
    <property type="match status" value="1"/>
</dbReference>
<dbReference type="GO" id="GO:0005096">
    <property type="term" value="F:GTPase activator activity"/>
    <property type="evidence" value="ECO:0007669"/>
    <property type="project" value="TreeGrafter"/>
</dbReference>
<dbReference type="SUPFAM" id="SSF47923">
    <property type="entry name" value="Ypt/Rab-GAP domain of gyp1p"/>
    <property type="match status" value="2"/>
</dbReference>
<dbReference type="SMART" id="SM00164">
    <property type="entry name" value="TBC"/>
    <property type="match status" value="1"/>
</dbReference>
<dbReference type="FunCoup" id="A0A0C3PR58">
    <property type="interactions" value="79"/>
</dbReference>
<evidence type="ECO:0000313" key="4">
    <source>
        <dbReference type="Proteomes" id="UP000054217"/>
    </source>
</evidence>
<dbReference type="STRING" id="870435.A0A0C3PR58"/>
<proteinExistence type="predicted"/>
<dbReference type="InterPro" id="IPR050302">
    <property type="entry name" value="Rab_GAP_TBC_domain"/>
</dbReference>
<dbReference type="Gene3D" id="1.10.472.80">
    <property type="entry name" value="Ypt/Rab-GAP domain of gyp1p, domain 3"/>
    <property type="match status" value="1"/>
</dbReference>
<dbReference type="HOGENOM" id="CLU_790248_0_0_1"/>
<dbReference type="PANTHER" id="PTHR47219:SF9">
    <property type="entry name" value="GTPASE ACTIVATING PROTEIN AND CENTROSOME-ASSOCIATED, ISOFORM B"/>
    <property type="match status" value="1"/>
</dbReference>
<feature type="region of interest" description="Disordered" evidence="1">
    <location>
        <begin position="355"/>
        <end position="385"/>
    </location>
</feature>
<dbReference type="InterPro" id="IPR000195">
    <property type="entry name" value="Rab-GAP-TBC_dom"/>
</dbReference>
<dbReference type="InParanoid" id="A0A0C3PR58"/>
<keyword evidence="4" id="KW-1185">Reference proteome</keyword>
<feature type="compositionally biased region" description="Low complexity" evidence="1">
    <location>
        <begin position="57"/>
        <end position="69"/>
    </location>
</feature>
<feature type="compositionally biased region" description="Polar residues" evidence="1">
    <location>
        <begin position="363"/>
        <end position="385"/>
    </location>
</feature>